<dbReference type="Proteomes" id="UP000727407">
    <property type="component" value="Unassembled WGS sequence"/>
</dbReference>
<accession>A0A8J4U2C4</accession>
<feature type="compositionally biased region" description="Basic and acidic residues" evidence="1">
    <location>
        <begin position="10"/>
        <end position="36"/>
    </location>
</feature>
<feature type="region of interest" description="Disordered" evidence="1">
    <location>
        <begin position="1"/>
        <end position="50"/>
    </location>
</feature>
<gene>
    <name evidence="2" type="ORF">DAT39_013070</name>
</gene>
<evidence type="ECO:0000313" key="2">
    <source>
        <dbReference type="EMBL" id="KAF5897216.1"/>
    </source>
</evidence>
<reference evidence="2" key="1">
    <citation type="submission" date="2020-07" db="EMBL/GenBank/DDBJ databases">
        <title>Clarias magur genome sequencing, assembly and annotation.</title>
        <authorList>
            <person name="Kushwaha B."/>
            <person name="Kumar R."/>
            <person name="Das P."/>
            <person name="Joshi C.G."/>
            <person name="Kumar D."/>
            <person name="Nagpure N.S."/>
            <person name="Pandey M."/>
            <person name="Agarwal S."/>
            <person name="Srivastava S."/>
            <person name="Singh M."/>
            <person name="Sahoo L."/>
            <person name="Jayasankar P."/>
            <person name="Meher P.K."/>
            <person name="Koringa P.G."/>
            <person name="Iquebal M.A."/>
            <person name="Das S.P."/>
            <person name="Bit A."/>
            <person name="Patnaik S."/>
            <person name="Patel N."/>
            <person name="Shah T.M."/>
            <person name="Hinsu A."/>
            <person name="Jena J.K."/>
        </authorList>
    </citation>
    <scope>NUCLEOTIDE SEQUENCE</scope>
    <source>
        <strain evidence="2">CIFAMagur01</strain>
        <tissue evidence="2">Testis</tissue>
    </source>
</reference>
<feature type="compositionally biased region" description="Basic residues" evidence="1">
    <location>
        <begin position="37"/>
        <end position="50"/>
    </location>
</feature>
<dbReference type="AlphaFoldDB" id="A0A8J4U2C4"/>
<comment type="caution">
    <text evidence="2">The sequence shown here is derived from an EMBL/GenBank/DDBJ whole genome shotgun (WGS) entry which is preliminary data.</text>
</comment>
<organism evidence="2 3">
    <name type="scientific">Clarias magur</name>
    <name type="common">Asian catfish</name>
    <name type="synonym">Macropteronotus magur</name>
    <dbReference type="NCBI Taxonomy" id="1594786"/>
    <lineage>
        <taxon>Eukaryota</taxon>
        <taxon>Metazoa</taxon>
        <taxon>Chordata</taxon>
        <taxon>Craniata</taxon>
        <taxon>Vertebrata</taxon>
        <taxon>Euteleostomi</taxon>
        <taxon>Actinopterygii</taxon>
        <taxon>Neopterygii</taxon>
        <taxon>Teleostei</taxon>
        <taxon>Ostariophysi</taxon>
        <taxon>Siluriformes</taxon>
        <taxon>Clariidae</taxon>
        <taxon>Clarias</taxon>
    </lineage>
</organism>
<evidence type="ECO:0000313" key="3">
    <source>
        <dbReference type="Proteomes" id="UP000727407"/>
    </source>
</evidence>
<sequence length="50" mass="5715">MEQTVAHLSHSAEKKEENRLPQSCHAEHLESSDAIRVHNKKAPRRKGKSK</sequence>
<keyword evidence="3" id="KW-1185">Reference proteome</keyword>
<proteinExistence type="predicted"/>
<name>A0A8J4U2C4_CLAMG</name>
<evidence type="ECO:0000256" key="1">
    <source>
        <dbReference type="SAM" id="MobiDB-lite"/>
    </source>
</evidence>
<dbReference type="EMBL" id="QNUK01000243">
    <property type="protein sequence ID" value="KAF5897216.1"/>
    <property type="molecule type" value="Genomic_DNA"/>
</dbReference>
<protein>
    <submittedName>
        <fullName evidence="2">Uncharacterized protein</fullName>
    </submittedName>
</protein>